<keyword evidence="2" id="KW-0433">Leucine-rich repeat</keyword>
<evidence type="ECO:0000259" key="9">
    <source>
        <dbReference type="Pfam" id="PF23247"/>
    </source>
</evidence>
<dbReference type="FunFam" id="1.10.10.10:FF:000322">
    <property type="entry name" value="Probable disease resistance protein At1g63360"/>
    <property type="match status" value="1"/>
</dbReference>
<dbReference type="SUPFAM" id="SSF52058">
    <property type="entry name" value="L domain-like"/>
    <property type="match status" value="1"/>
</dbReference>
<sequence>MDFVLNKIDKHLDNHRSLDQHRKDLKRKLEELNGLKEDTESIMRSELQPRKKLKAEVQIWLENVERVNVEVQDLDDRIGESSALTRGFHTEDVSKSIKEVEELITQQGRFHGGLVVDNPQWIGQVLSTRNLSGEAVKACVEEIWQCLMDDGVKKIGVWGMGGVGKTSIMKFINNQLLKERGKFDTVIWITVSNETSIAKLQKDVASKIGVEFSGDEDETTRAGMLFENLSQKGRFVMILDDLWAKVSLERIGIPEPSNGGKLVLTTRKDDVCRQMGCREIKVKPLMEEEAWKLFLEKAGCDILNIRGVEPIARSIAKRCAGLPLGIITIASCMKGIYDISDWRNALKELRLRKKSVNGFEDEVFEQLQFSYDRLKNPKLQDCFLSCALYPEDWEIEEEDLIQLWIREGLMEEMDSMQAEYDNGRAIMNRFISYCLLEVFTEEEHARTVKMHDLLRDMALRIAESRFLVKAGMKLEKAPDVQEWSMNLEKVSLIWNQWLYIPLEMSPPKCPRLTTLLLSQCNIVSIPEGFFKHMDALKVLDLSFNPIKSLPSSLSKCLGLTTLLFSDCCIESIPESFFDDVNELKILDLSSNPIKSLPHSLSNLKNLTSLLLADCEQLWNVPSLSNLGVLRKLDLRGTMIKQVPEGMENLVSLEHLNLDQSKNLNEIPNGVLSRLCCLHELIAGETLINGKEVGGLKKLQGTLEGRFYDWHNLNMYLQACRGREEPRQYTIFVGDIYFDPSSEYEKREGKEIVVRGCNIHNYQIVLPRDIEGFDFTFCNVDCSEEYPLFSRFILFSFSSFSSLKSLYINDCGNMKKLFSPNCVPLNLQELRVGGCKQLEEIITSEVEPEERGMVITEFHLPQLRLLSLSDLPELKSICSAGGVLVCDSLDKIGIVDCPKLKRMGLNLPKLDNVPPFASASTSANFYLSVRIRPKEWWESVEWDGPQPKSLFDPFVRFW</sequence>
<dbReference type="SMART" id="SM00369">
    <property type="entry name" value="LRR_TYP"/>
    <property type="match status" value="5"/>
</dbReference>
<reference evidence="11" key="1">
    <citation type="submission" date="2019-09" db="EMBL/GenBank/DDBJ databases">
        <title>Draft genome information of white flower Hibiscus syriacus.</title>
        <authorList>
            <person name="Kim Y.-M."/>
        </authorList>
    </citation>
    <scope>NUCLEOTIDE SEQUENCE [LARGE SCALE GENOMIC DNA]</scope>
    <source>
        <strain evidence="11">YM2019G1</strain>
    </source>
</reference>
<accession>A0A6A2XG48</accession>
<dbReference type="FunFam" id="3.40.50.300:FF:001091">
    <property type="entry name" value="Probable disease resistance protein At1g61300"/>
    <property type="match status" value="1"/>
</dbReference>
<protein>
    <submittedName>
        <fullName evidence="11">Uncharacterized protein</fullName>
    </submittedName>
</protein>
<feature type="coiled-coil region" evidence="7">
    <location>
        <begin position="15"/>
        <end position="70"/>
    </location>
</feature>
<evidence type="ECO:0000259" key="8">
    <source>
        <dbReference type="Pfam" id="PF00931"/>
    </source>
</evidence>
<feature type="domain" description="Disease resistance protein At4g27190-like leucine-rich repeats" evidence="9">
    <location>
        <begin position="797"/>
        <end position="901"/>
    </location>
</feature>
<dbReference type="PROSITE" id="PS51450">
    <property type="entry name" value="LRR"/>
    <property type="match status" value="2"/>
</dbReference>
<dbReference type="Pfam" id="PF23559">
    <property type="entry name" value="WHD_DRP"/>
    <property type="match status" value="1"/>
</dbReference>
<dbReference type="GO" id="GO:0005524">
    <property type="term" value="F:ATP binding"/>
    <property type="evidence" value="ECO:0007669"/>
    <property type="project" value="UniProtKB-KW"/>
</dbReference>
<organism evidence="11 12">
    <name type="scientific">Hibiscus syriacus</name>
    <name type="common">Rose of Sharon</name>
    <dbReference type="NCBI Taxonomy" id="106335"/>
    <lineage>
        <taxon>Eukaryota</taxon>
        <taxon>Viridiplantae</taxon>
        <taxon>Streptophyta</taxon>
        <taxon>Embryophyta</taxon>
        <taxon>Tracheophyta</taxon>
        <taxon>Spermatophyta</taxon>
        <taxon>Magnoliopsida</taxon>
        <taxon>eudicotyledons</taxon>
        <taxon>Gunneridae</taxon>
        <taxon>Pentapetalae</taxon>
        <taxon>rosids</taxon>
        <taxon>malvids</taxon>
        <taxon>Malvales</taxon>
        <taxon>Malvaceae</taxon>
        <taxon>Malvoideae</taxon>
        <taxon>Hibiscus</taxon>
    </lineage>
</organism>
<dbReference type="InterPro" id="IPR036388">
    <property type="entry name" value="WH-like_DNA-bd_sf"/>
</dbReference>
<dbReference type="Gene3D" id="3.80.10.10">
    <property type="entry name" value="Ribonuclease Inhibitor"/>
    <property type="match status" value="2"/>
</dbReference>
<name>A0A6A2XG48_HIBSY</name>
<dbReference type="Pfam" id="PF23247">
    <property type="entry name" value="LRR_RPS2"/>
    <property type="match status" value="1"/>
</dbReference>
<dbReference type="InterPro" id="IPR027417">
    <property type="entry name" value="P-loop_NTPase"/>
</dbReference>
<evidence type="ECO:0000256" key="5">
    <source>
        <dbReference type="ARBA" id="ARBA00022821"/>
    </source>
</evidence>
<proteinExistence type="inferred from homology"/>
<keyword evidence="12" id="KW-1185">Reference proteome</keyword>
<dbReference type="Pfam" id="PF13855">
    <property type="entry name" value="LRR_8"/>
    <property type="match status" value="1"/>
</dbReference>
<keyword evidence="6" id="KW-0067">ATP-binding</keyword>
<evidence type="ECO:0000256" key="4">
    <source>
        <dbReference type="ARBA" id="ARBA00022741"/>
    </source>
</evidence>
<feature type="domain" description="NB-ARC" evidence="8">
    <location>
        <begin position="138"/>
        <end position="298"/>
    </location>
</feature>
<evidence type="ECO:0000256" key="7">
    <source>
        <dbReference type="SAM" id="Coils"/>
    </source>
</evidence>
<evidence type="ECO:0000256" key="1">
    <source>
        <dbReference type="ARBA" id="ARBA00008894"/>
    </source>
</evidence>
<evidence type="ECO:0000313" key="11">
    <source>
        <dbReference type="EMBL" id="KAE8674452.1"/>
    </source>
</evidence>
<comment type="caution">
    <text evidence="11">The sequence shown here is derived from an EMBL/GenBank/DDBJ whole genome shotgun (WGS) entry which is preliminary data.</text>
</comment>
<evidence type="ECO:0000313" key="12">
    <source>
        <dbReference type="Proteomes" id="UP000436088"/>
    </source>
</evidence>
<feature type="domain" description="Disease resistance protein winged helix" evidence="10">
    <location>
        <begin position="388"/>
        <end position="458"/>
    </location>
</feature>
<dbReference type="Gene3D" id="1.10.10.10">
    <property type="entry name" value="Winged helix-like DNA-binding domain superfamily/Winged helix DNA-binding domain"/>
    <property type="match status" value="1"/>
</dbReference>
<dbReference type="GO" id="GO:0043531">
    <property type="term" value="F:ADP binding"/>
    <property type="evidence" value="ECO:0007669"/>
    <property type="project" value="InterPro"/>
</dbReference>
<keyword evidence="7" id="KW-0175">Coiled coil</keyword>
<evidence type="ECO:0000256" key="3">
    <source>
        <dbReference type="ARBA" id="ARBA00022737"/>
    </source>
</evidence>
<dbReference type="GO" id="GO:0006952">
    <property type="term" value="P:defense response"/>
    <property type="evidence" value="ECO:0007669"/>
    <property type="project" value="UniProtKB-KW"/>
</dbReference>
<dbReference type="InterPro" id="IPR032675">
    <property type="entry name" value="LRR_dom_sf"/>
</dbReference>
<dbReference type="Gene3D" id="3.40.50.300">
    <property type="entry name" value="P-loop containing nucleotide triphosphate hydrolases"/>
    <property type="match status" value="1"/>
</dbReference>
<dbReference type="InterPro" id="IPR003591">
    <property type="entry name" value="Leu-rich_rpt_typical-subtyp"/>
</dbReference>
<dbReference type="EMBL" id="VEPZ02001418">
    <property type="protein sequence ID" value="KAE8674452.1"/>
    <property type="molecule type" value="Genomic_DNA"/>
</dbReference>
<keyword evidence="4" id="KW-0547">Nucleotide-binding</keyword>
<dbReference type="InterPro" id="IPR058922">
    <property type="entry name" value="WHD_DRP"/>
</dbReference>
<dbReference type="InterPro" id="IPR050905">
    <property type="entry name" value="Plant_NBS-LRR"/>
</dbReference>
<evidence type="ECO:0000256" key="2">
    <source>
        <dbReference type="ARBA" id="ARBA00022614"/>
    </source>
</evidence>
<dbReference type="InterPro" id="IPR057135">
    <property type="entry name" value="At4g27190-like_LRR"/>
</dbReference>
<evidence type="ECO:0000259" key="10">
    <source>
        <dbReference type="Pfam" id="PF23559"/>
    </source>
</evidence>
<keyword evidence="5" id="KW-0611">Plant defense</keyword>
<dbReference type="Pfam" id="PF00560">
    <property type="entry name" value="LRR_1"/>
    <property type="match status" value="1"/>
</dbReference>
<dbReference type="InterPro" id="IPR001611">
    <property type="entry name" value="Leu-rich_rpt"/>
</dbReference>
<keyword evidence="3" id="KW-0677">Repeat</keyword>
<dbReference type="PANTHER" id="PTHR33463">
    <property type="entry name" value="NB-ARC DOMAIN-CONTAINING PROTEIN-RELATED"/>
    <property type="match status" value="1"/>
</dbReference>
<dbReference type="PRINTS" id="PR00364">
    <property type="entry name" value="DISEASERSIST"/>
</dbReference>
<dbReference type="Pfam" id="PF00931">
    <property type="entry name" value="NB-ARC"/>
    <property type="match status" value="1"/>
</dbReference>
<dbReference type="InterPro" id="IPR002182">
    <property type="entry name" value="NB-ARC"/>
</dbReference>
<dbReference type="InterPro" id="IPR042197">
    <property type="entry name" value="Apaf_helical"/>
</dbReference>
<comment type="similarity">
    <text evidence="1">Belongs to the disease resistance NB-LRR family.</text>
</comment>
<dbReference type="Gene3D" id="1.10.8.430">
    <property type="entry name" value="Helical domain of apoptotic protease-activating factors"/>
    <property type="match status" value="1"/>
</dbReference>
<evidence type="ECO:0000256" key="6">
    <source>
        <dbReference type="ARBA" id="ARBA00022840"/>
    </source>
</evidence>
<gene>
    <name evidence="11" type="ORF">F3Y22_tig00111754pilonHSYRG00056</name>
</gene>
<dbReference type="Proteomes" id="UP000436088">
    <property type="component" value="Unassembled WGS sequence"/>
</dbReference>
<dbReference type="SUPFAM" id="SSF52540">
    <property type="entry name" value="P-loop containing nucleoside triphosphate hydrolases"/>
    <property type="match status" value="1"/>
</dbReference>
<dbReference type="PANTHER" id="PTHR33463:SF187">
    <property type="entry name" value="AND NB-ARC DOMAIN DISEASE RESISTANCE PROTEIN, PUTATIVE-RELATED"/>
    <property type="match status" value="1"/>
</dbReference>
<dbReference type="AlphaFoldDB" id="A0A6A2XG48"/>